<organism evidence="9 10">
    <name type="scientific">Metabacillus arenae</name>
    <dbReference type="NCBI Taxonomy" id="2771434"/>
    <lineage>
        <taxon>Bacteria</taxon>
        <taxon>Bacillati</taxon>
        <taxon>Bacillota</taxon>
        <taxon>Bacilli</taxon>
        <taxon>Bacillales</taxon>
        <taxon>Bacillaceae</taxon>
        <taxon>Metabacillus</taxon>
    </lineage>
</organism>
<evidence type="ECO:0000313" key="9">
    <source>
        <dbReference type="EMBL" id="MBD1380494.1"/>
    </source>
</evidence>
<keyword evidence="6 7" id="KW-0472">Membrane</keyword>
<dbReference type="PROSITE" id="PS50928">
    <property type="entry name" value="ABC_TM1"/>
    <property type="match status" value="1"/>
</dbReference>
<proteinExistence type="inferred from homology"/>
<feature type="transmembrane region" description="Helical" evidence="7">
    <location>
        <begin position="96"/>
        <end position="115"/>
    </location>
</feature>
<keyword evidence="10" id="KW-1185">Reference proteome</keyword>
<feature type="transmembrane region" description="Helical" evidence="7">
    <location>
        <begin position="33"/>
        <end position="49"/>
    </location>
</feature>
<comment type="similarity">
    <text evidence="7">Belongs to the binding-protein-dependent transport system permease family.</text>
</comment>
<accession>A0A926S0Y7</accession>
<gene>
    <name evidence="9" type="ORF">IC621_09650</name>
</gene>
<evidence type="ECO:0000256" key="3">
    <source>
        <dbReference type="ARBA" id="ARBA00022475"/>
    </source>
</evidence>
<evidence type="ECO:0000256" key="1">
    <source>
        <dbReference type="ARBA" id="ARBA00004651"/>
    </source>
</evidence>
<reference evidence="9" key="1">
    <citation type="submission" date="2020-09" db="EMBL/GenBank/DDBJ databases">
        <title>A novel bacterium of genus Bacillus, isolated from South China Sea.</title>
        <authorList>
            <person name="Huang H."/>
            <person name="Mo K."/>
            <person name="Hu Y."/>
        </authorList>
    </citation>
    <scope>NUCLEOTIDE SEQUENCE</scope>
    <source>
        <strain evidence="9">IB182487</strain>
    </source>
</reference>
<feature type="transmembrane region" description="Helical" evidence="7">
    <location>
        <begin position="127"/>
        <end position="150"/>
    </location>
</feature>
<dbReference type="AlphaFoldDB" id="A0A926S0Y7"/>
<sequence length="320" mass="36789">MKNTEIIKEVNKQMKVSQRILPKKLMSFRSIEPYLYLIPAILSVAFWIYRPLLQAFELSFYNWNLIQTSPKIFVGLENFISIFRQPEMGKALVNTIIYIIGILPLSVLIPLMIAIMTDNIGKKAGNIYHALIFLPMVIAPVVIAIVWRWILHPTNGIGSVVLNTIFQLKEPIRFFSDERIAIWSIVFITGWKMIGFSTLIFYTALKGMNREYYEAAAVDGASRFQLIRHITMPLLSPYILLVTMISILFSSEWSFTYIDVLTEGGPFYSTTNIHYLLWIFGFQTFKVGWSSAASILLFCCFGVLAWLLIQLSNKLSFYDD</sequence>
<evidence type="ECO:0000256" key="6">
    <source>
        <dbReference type="ARBA" id="ARBA00023136"/>
    </source>
</evidence>
<dbReference type="SUPFAM" id="SSF161098">
    <property type="entry name" value="MetI-like"/>
    <property type="match status" value="1"/>
</dbReference>
<dbReference type="RefSeq" id="WP_191158088.1">
    <property type="nucleotide sequence ID" value="NZ_JACXAI010000010.1"/>
</dbReference>
<dbReference type="Pfam" id="PF00528">
    <property type="entry name" value="BPD_transp_1"/>
    <property type="match status" value="1"/>
</dbReference>
<feature type="transmembrane region" description="Helical" evidence="7">
    <location>
        <begin position="180"/>
        <end position="205"/>
    </location>
</feature>
<keyword evidence="4 7" id="KW-0812">Transmembrane</keyword>
<comment type="caution">
    <text evidence="9">The sequence shown here is derived from an EMBL/GenBank/DDBJ whole genome shotgun (WGS) entry which is preliminary data.</text>
</comment>
<feature type="domain" description="ABC transmembrane type-1" evidence="8">
    <location>
        <begin position="92"/>
        <end position="308"/>
    </location>
</feature>
<dbReference type="PANTHER" id="PTHR30193:SF37">
    <property type="entry name" value="INNER MEMBRANE ABC TRANSPORTER PERMEASE PROTEIN YCJO"/>
    <property type="match status" value="1"/>
</dbReference>
<evidence type="ECO:0000256" key="5">
    <source>
        <dbReference type="ARBA" id="ARBA00022989"/>
    </source>
</evidence>
<protein>
    <submittedName>
        <fullName evidence="9">Sugar ABC transporter permease</fullName>
    </submittedName>
</protein>
<name>A0A926S0Y7_9BACI</name>
<dbReference type="EMBL" id="JACXAI010000010">
    <property type="protein sequence ID" value="MBD1380494.1"/>
    <property type="molecule type" value="Genomic_DNA"/>
</dbReference>
<comment type="subcellular location">
    <subcellularLocation>
        <location evidence="1 7">Cell membrane</location>
        <topology evidence="1 7">Multi-pass membrane protein</topology>
    </subcellularLocation>
</comment>
<dbReference type="CDD" id="cd06261">
    <property type="entry name" value="TM_PBP2"/>
    <property type="match status" value="1"/>
</dbReference>
<dbReference type="GO" id="GO:0005886">
    <property type="term" value="C:plasma membrane"/>
    <property type="evidence" value="ECO:0007669"/>
    <property type="project" value="UniProtKB-SubCell"/>
</dbReference>
<dbReference type="InterPro" id="IPR000515">
    <property type="entry name" value="MetI-like"/>
</dbReference>
<dbReference type="InterPro" id="IPR051393">
    <property type="entry name" value="ABC_transporter_permease"/>
</dbReference>
<evidence type="ECO:0000256" key="2">
    <source>
        <dbReference type="ARBA" id="ARBA00022448"/>
    </source>
</evidence>
<dbReference type="Gene3D" id="1.10.3720.10">
    <property type="entry name" value="MetI-like"/>
    <property type="match status" value="1"/>
</dbReference>
<feature type="transmembrane region" description="Helical" evidence="7">
    <location>
        <begin position="226"/>
        <end position="249"/>
    </location>
</feature>
<keyword evidence="5 7" id="KW-1133">Transmembrane helix</keyword>
<keyword evidence="2 7" id="KW-0813">Transport</keyword>
<dbReference type="Proteomes" id="UP000626844">
    <property type="component" value="Unassembled WGS sequence"/>
</dbReference>
<evidence type="ECO:0000259" key="8">
    <source>
        <dbReference type="PROSITE" id="PS50928"/>
    </source>
</evidence>
<feature type="transmembrane region" description="Helical" evidence="7">
    <location>
        <begin position="287"/>
        <end position="309"/>
    </location>
</feature>
<dbReference type="PANTHER" id="PTHR30193">
    <property type="entry name" value="ABC TRANSPORTER PERMEASE PROTEIN"/>
    <property type="match status" value="1"/>
</dbReference>
<evidence type="ECO:0000256" key="7">
    <source>
        <dbReference type="RuleBase" id="RU363032"/>
    </source>
</evidence>
<evidence type="ECO:0000313" key="10">
    <source>
        <dbReference type="Proteomes" id="UP000626844"/>
    </source>
</evidence>
<dbReference type="InterPro" id="IPR035906">
    <property type="entry name" value="MetI-like_sf"/>
</dbReference>
<evidence type="ECO:0000256" key="4">
    <source>
        <dbReference type="ARBA" id="ARBA00022692"/>
    </source>
</evidence>
<keyword evidence="3" id="KW-1003">Cell membrane</keyword>
<dbReference type="GO" id="GO:0055085">
    <property type="term" value="P:transmembrane transport"/>
    <property type="evidence" value="ECO:0007669"/>
    <property type="project" value="InterPro"/>
</dbReference>